<dbReference type="GO" id="GO:0003688">
    <property type="term" value="F:DNA replication origin binding"/>
    <property type="evidence" value="ECO:0007669"/>
    <property type="project" value="InterPro"/>
</dbReference>
<reference evidence="2 3" key="1">
    <citation type="journal article" date="2024" name="Nat. Commun.">
        <title>Phylogenomics reveals the evolutionary origins of lichenization in chlorophyte algae.</title>
        <authorList>
            <person name="Puginier C."/>
            <person name="Libourel C."/>
            <person name="Otte J."/>
            <person name="Skaloud P."/>
            <person name="Haon M."/>
            <person name="Grisel S."/>
            <person name="Petersen M."/>
            <person name="Berrin J.G."/>
            <person name="Delaux P.M."/>
            <person name="Dal Grande F."/>
            <person name="Keller J."/>
        </authorList>
    </citation>
    <scope>NUCLEOTIDE SEQUENCE [LARGE SCALE GENOMIC DNA]</scope>
    <source>
        <strain evidence="2 3">SAG 2523</strain>
    </source>
</reference>
<feature type="domain" description="Replication origin-binding protein" evidence="1">
    <location>
        <begin position="4"/>
        <end position="131"/>
    </location>
</feature>
<dbReference type="AlphaFoldDB" id="A0AAW1TF97"/>
<comment type="caution">
    <text evidence="2">The sequence shown here is derived from an EMBL/GenBank/DDBJ whole genome shotgun (WGS) entry which is preliminary data.</text>
</comment>
<sequence length="609" mass="69557">MQPSSVLIITPRQTLATSSMGAYRQALPQLVHYQKSPHIEEERFLVCQLESLWRLSRAYDIVILDESESILAQFSSETVTRFQGVTSSFKGIIQTSQKTLWMDAFLNDRTIQTCLALVQDASKLRFTENTYQPTCRTAQFMGRGANAKAAIKGTLKDLVDQGEKLVFVSASRQLLEEVEDLLPQPRLCITSKTPDSTKAKLSDANKLLSQYDHIGYTGSITVGVNYDVRDHFSSLVMYFSAASATVRDMMQSSMRVRHLCKDRMFYATYPKYHGSVHFDVFNREKLADIIDGRVEYHRNIKPADDPLWMQRQDLEPWLMALWVFNQQERNVSAFHFERLLEAYLRLCGYTCKHAQMDELLDAAGCVQAIDDVAYGEVPSVEHAEFQECLSRVQRGCASQLDKLIVSRYILDNHLLAPDATLGPEALHDLFKFYLKHNSEIVSKIRNLRHEHQEQRDDSNVFQDNREARAKHMREICNALNVPHTQDVEAVIDHVAMQRTCQDILEKKEALRVAFGLRYRESNQTGGGNMTVKRGLEILNAMLVSWGFTQVQKHGKRRRGSHLGQRMDQTPYKLGVLGAPDSIEHKKNKMCLQYLDLPLCQHDRTTGASS</sequence>
<dbReference type="Pfam" id="PF02399">
    <property type="entry name" value="Herpes_ori_bp"/>
    <property type="match status" value="1"/>
</dbReference>
<evidence type="ECO:0000313" key="3">
    <source>
        <dbReference type="Proteomes" id="UP001485043"/>
    </source>
</evidence>
<evidence type="ECO:0000313" key="2">
    <source>
        <dbReference type="EMBL" id="KAK9868264.1"/>
    </source>
</evidence>
<name>A0AAW1TF97_9CHLO</name>
<organism evidence="2 3">
    <name type="scientific">Apatococcus fuscideae</name>
    <dbReference type="NCBI Taxonomy" id="2026836"/>
    <lineage>
        <taxon>Eukaryota</taxon>
        <taxon>Viridiplantae</taxon>
        <taxon>Chlorophyta</taxon>
        <taxon>core chlorophytes</taxon>
        <taxon>Trebouxiophyceae</taxon>
        <taxon>Chlorellales</taxon>
        <taxon>Chlorellaceae</taxon>
        <taxon>Apatococcus</taxon>
    </lineage>
</organism>
<keyword evidence="3" id="KW-1185">Reference proteome</keyword>
<dbReference type="EMBL" id="JALJOV010000037">
    <property type="protein sequence ID" value="KAK9868264.1"/>
    <property type="molecule type" value="Genomic_DNA"/>
</dbReference>
<dbReference type="GO" id="GO:0005524">
    <property type="term" value="F:ATP binding"/>
    <property type="evidence" value="ECO:0007669"/>
    <property type="project" value="InterPro"/>
</dbReference>
<proteinExistence type="predicted"/>
<evidence type="ECO:0000259" key="1">
    <source>
        <dbReference type="Pfam" id="PF02399"/>
    </source>
</evidence>
<accession>A0AAW1TF97</accession>
<dbReference type="InterPro" id="IPR003450">
    <property type="entry name" value="Replication_origin-bd"/>
</dbReference>
<protein>
    <recommendedName>
        <fullName evidence="1">Replication origin-binding protein domain-containing protein</fullName>
    </recommendedName>
</protein>
<gene>
    <name evidence="2" type="ORF">WJX84_008561</name>
</gene>
<dbReference type="GO" id="GO:0006260">
    <property type="term" value="P:DNA replication"/>
    <property type="evidence" value="ECO:0007669"/>
    <property type="project" value="InterPro"/>
</dbReference>
<dbReference type="Proteomes" id="UP001485043">
    <property type="component" value="Unassembled WGS sequence"/>
</dbReference>